<name>A0A9D1G4V7_9FIRM</name>
<accession>A0A9D1G4V7</accession>
<dbReference type="Gene3D" id="3.10.20.30">
    <property type="match status" value="1"/>
</dbReference>
<dbReference type="EMBL" id="DVJS01000111">
    <property type="protein sequence ID" value="HIS97236.1"/>
    <property type="molecule type" value="Genomic_DNA"/>
</dbReference>
<gene>
    <name evidence="1" type="ORF">IAD42_04595</name>
</gene>
<protein>
    <submittedName>
        <fullName evidence="1">MoaD/ThiS family protein</fullName>
    </submittedName>
</protein>
<sequence length="83" mass="9191">MSVEVTYRGALPELMGLSAERVEAGTVSEVMAHIRKRYSKEAYREAKRMLIVVNGESIQLRRGYKTALSEGDRLSFLPICGGG</sequence>
<dbReference type="InterPro" id="IPR016155">
    <property type="entry name" value="Mopterin_synth/thiamin_S_b"/>
</dbReference>
<reference evidence="1" key="1">
    <citation type="submission" date="2020-10" db="EMBL/GenBank/DDBJ databases">
        <authorList>
            <person name="Gilroy R."/>
        </authorList>
    </citation>
    <scope>NUCLEOTIDE SEQUENCE</scope>
    <source>
        <strain evidence="1">ChiHecec3B27-6122</strain>
    </source>
</reference>
<dbReference type="Proteomes" id="UP000886876">
    <property type="component" value="Unassembled WGS sequence"/>
</dbReference>
<dbReference type="InterPro" id="IPR003749">
    <property type="entry name" value="ThiS/MoaD-like"/>
</dbReference>
<dbReference type="SUPFAM" id="SSF54285">
    <property type="entry name" value="MoaD/ThiS"/>
    <property type="match status" value="1"/>
</dbReference>
<dbReference type="Pfam" id="PF02597">
    <property type="entry name" value="ThiS"/>
    <property type="match status" value="1"/>
</dbReference>
<reference evidence="1" key="2">
    <citation type="journal article" date="2021" name="PeerJ">
        <title>Extensive microbial diversity within the chicken gut microbiome revealed by metagenomics and culture.</title>
        <authorList>
            <person name="Gilroy R."/>
            <person name="Ravi A."/>
            <person name="Getino M."/>
            <person name="Pursley I."/>
            <person name="Horton D.L."/>
            <person name="Alikhan N.F."/>
            <person name="Baker D."/>
            <person name="Gharbi K."/>
            <person name="Hall N."/>
            <person name="Watson M."/>
            <person name="Adriaenssens E.M."/>
            <person name="Foster-Nyarko E."/>
            <person name="Jarju S."/>
            <person name="Secka A."/>
            <person name="Antonio M."/>
            <person name="Oren A."/>
            <person name="Chaudhuri R.R."/>
            <person name="La Ragione R."/>
            <person name="Hildebrand F."/>
            <person name="Pallen M.J."/>
        </authorList>
    </citation>
    <scope>NUCLEOTIDE SEQUENCE</scope>
    <source>
        <strain evidence="1">ChiHecec3B27-6122</strain>
    </source>
</reference>
<dbReference type="CDD" id="cd17040">
    <property type="entry name" value="Ubl_MoaD_like"/>
    <property type="match status" value="1"/>
</dbReference>
<evidence type="ECO:0000313" key="1">
    <source>
        <dbReference type="EMBL" id="HIS97236.1"/>
    </source>
</evidence>
<evidence type="ECO:0000313" key="2">
    <source>
        <dbReference type="Proteomes" id="UP000886876"/>
    </source>
</evidence>
<organism evidence="1 2">
    <name type="scientific">Candidatus Scatomorpha pullistercoris</name>
    <dbReference type="NCBI Taxonomy" id="2840929"/>
    <lineage>
        <taxon>Bacteria</taxon>
        <taxon>Bacillati</taxon>
        <taxon>Bacillota</taxon>
        <taxon>Clostridia</taxon>
        <taxon>Eubacteriales</taxon>
        <taxon>Candidatus Scatomorpha</taxon>
    </lineage>
</organism>
<dbReference type="InterPro" id="IPR012675">
    <property type="entry name" value="Beta-grasp_dom_sf"/>
</dbReference>
<dbReference type="AlphaFoldDB" id="A0A9D1G4V7"/>
<proteinExistence type="predicted"/>
<comment type="caution">
    <text evidence="1">The sequence shown here is derived from an EMBL/GenBank/DDBJ whole genome shotgun (WGS) entry which is preliminary data.</text>
</comment>